<dbReference type="AlphaFoldDB" id="A0A0B1RQL5"/>
<dbReference type="Pfam" id="PF20168">
    <property type="entry name" value="PDS5"/>
    <property type="match status" value="2"/>
</dbReference>
<keyword evidence="5" id="KW-1185">Reference proteome</keyword>
<dbReference type="OrthoDB" id="200660at2759"/>
<keyword evidence="2" id="KW-0539">Nucleus</keyword>
<evidence type="ECO:0000313" key="4">
    <source>
        <dbReference type="EMBL" id="KHJ75353.1"/>
    </source>
</evidence>
<evidence type="ECO:0000256" key="3">
    <source>
        <dbReference type="SAM" id="Phobius"/>
    </source>
</evidence>
<dbReference type="GO" id="GO:0005634">
    <property type="term" value="C:nucleus"/>
    <property type="evidence" value="ECO:0007669"/>
    <property type="project" value="UniProtKB-SubCell"/>
</dbReference>
<keyword evidence="3" id="KW-0472">Membrane</keyword>
<accession>A0A0B1RQL5</accession>
<feature type="non-terminal residue" evidence="4">
    <location>
        <position position="1"/>
    </location>
</feature>
<dbReference type="GO" id="GO:0006281">
    <property type="term" value="P:DNA repair"/>
    <property type="evidence" value="ECO:0007669"/>
    <property type="project" value="TreeGrafter"/>
</dbReference>
<dbReference type="GO" id="GO:0000785">
    <property type="term" value="C:chromatin"/>
    <property type="evidence" value="ECO:0007669"/>
    <property type="project" value="TreeGrafter"/>
</dbReference>
<dbReference type="PANTHER" id="PTHR12663:SF0">
    <property type="entry name" value="PRECOCIOUS DISSOCIATION OF SISTERS 5, ISOFORM A"/>
    <property type="match status" value="1"/>
</dbReference>
<evidence type="ECO:0000256" key="1">
    <source>
        <dbReference type="ARBA" id="ARBA00004123"/>
    </source>
</evidence>
<dbReference type="Proteomes" id="UP000053660">
    <property type="component" value="Unassembled WGS sequence"/>
</dbReference>
<dbReference type="InterPro" id="IPR039776">
    <property type="entry name" value="Pds5"/>
</dbReference>
<feature type="transmembrane region" description="Helical" evidence="3">
    <location>
        <begin position="6"/>
        <end position="25"/>
    </location>
</feature>
<gene>
    <name evidence="4" type="ORF">OESDEN_25031</name>
</gene>
<protein>
    <submittedName>
        <fullName evidence="4">Uncharacterized protein</fullName>
    </submittedName>
</protein>
<organism evidence="4 5">
    <name type="scientific">Oesophagostomum dentatum</name>
    <name type="common">Nodular worm</name>
    <dbReference type="NCBI Taxonomy" id="61180"/>
    <lineage>
        <taxon>Eukaryota</taxon>
        <taxon>Metazoa</taxon>
        <taxon>Ecdysozoa</taxon>
        <taxon>Nematoda</taxon>
        <taxon>Chromadorea</taxon>
        <taxon>Rhabditida</taxon>
        <taxon>Rhabditina</taxon>
        <taxon>Rhabditomorpha</taxon>
        <taxon>Strongyloidea</taxon>
        <taxon>Strongylidae</taxon>
        <taxon>Oesophagostomum</taxon>
    </lineage>
</organism>
<evidence type="ECO:0000256" key="2">
    <source>
        <dbReference type="ARBA" id="ARBA00023242"/>
    </source>
</evidence>
<dbReference type="EMBL" id="KN612828">
    <property type="protein sequence ID" value="KHJ75353.1"/>
    <property type="molecule type" value="Genomic_DNA"/>
</dbReference>
<proteinExistence type="predicted"/>
<dbReference type="PANTHER" id="PTHR12663">
    <property type="entry name" value="ANDROGEN INDUCED INHIBITOR OF PROLIFERATION AS3 / PDS5-RELATED"/>
    <property type="match status" value="1"/>
</dbReference>
<reference evidence="4 5" key="1">
    <citation type="submission" date="2014-03" db="EMBL/GenBank/DDBJ databases">
        <title>Draft genome of the hookworm Oesophagostomum dentatum.</title>
        <authorList>
            <person name="Mitreva M."/>
        </authorList>
    </citation>
    <scope>NUCLEOTIDE SEQUENCE [LARGE SCALE GENOMIC DNA]</scope>
    <source>
        <strain evidence="4 5">OD-Hann</strain>
    </source>
</reference>
<name>A0A0B1RQL5_OESDE</name>
<dbReference type="GO" id="GO:0007064">
    <property type="term" value="P:mitotic sister chromatid cohesion"/>
    <property type="evidence" value="ECO:0007669"/>
    <property type="project" value="InterPro"/>
</dbReference>
<evidence type="ECO:0000313" key="5">
    <source>
        <dbReference type="Proteomes" id="UP000053660"/>
    </source>
</evidence>
<comment type="subcellular location">
    <subcellularLocation>
        <location evidence="1">Nucleus</location>
    </subcellularLocation>
</comment>
<sequence>LRVSHLCSDIVIFVVVFIPFLKDVLIFIVRKLKGLESPSNLLFRRYFYLLENLSVVSTLVLAVDLLPEDATQVIGVLIGMISKLLRDVDQVSAEVLDVLFFYLINLQKVSTRKFKDSSSEIREVCVKDSHEILLRHSQLKGQVSSALRSRTRDLDDGVRLTAVLCIIETARKKLEAVNESLILACCDRINNKKVSNDTYQGENQKLHA</sequence>
<keyword evidence="3" id="KW-1133">Transmembrane helix</keyword>
<feature type="transmembrane region" description="Helical" evidence="3">
    <location>
        <begin position="46"/>
        <end position="66"/>
    </location>
</feature>
<keyword evidence="3" id="KW-0812">Transmembrane</keyword>